<evidence type="ECO:0000313" key="2">
    <source>
        <dbReference type="EMBL" id="MDS0294585.1"/>
    </source>
</evidence>
<feature type="region of interest" description="Disordered" evidence="1">
    <location>
        <begin position="1"/>
        <end position="111"/>
    </location>
</feature>
<name>A0ABU2G1C4_9EURY</name>
<feature type="compositionally biased region" description="Basic and acidic residues" evidence="1">
    <location>
        <begin position="81"/>
        <end position="111"/>
    </location>
</feature>
<evidence type="ECO:0000256" key="1">
    <source>
        <dbReference type="SAM" id="MobiDB-lite"/>
    </source>
</evidence>
<gene>
    <name evidence="2" type="ORF">NDI79_10415</name>
</gene>
<feature type="compositionally biased region" description="Acidic residues" evidence="1">
    <location>
        <begin position="8"/>
        <end position="19"/>
    </location>
</feature>
<accession>A0ABU2G1C4</accession>
<sequence>MSHRYTGDDDDDEESEVFDQDASRRSDDRRSGEDVDSDTTVTSREASGAGTEAGSSPDPDDGSTADEVAAAETDADETDGPADRELPPILDVRDALDRIEREADADVSEQLDRARSLLAEYEDRDDVSTSRASLVDDIDGVVVSMRERLSGDADRLAEGIENRLQIYRDSRNDASETVHASGAGLTDNGGNVESAKAVRGEAVTLEATLVNQGEPRDGAVRLTFYDESDAPVLRVERRETDLRPDDNRQVSQRVVVPEEAEYFDVAALDATDSAATTGERA</sequence>
<comment type="caution">
    <text evidence="2">The sequence shown here is derived from an EMBL/GenBank/DDBJ whole genome shotgun (WGS) entry which is preliminary data.</text>
</comment>
<organism evidence="2 3">
    <name type="scientific">Halogeometricum luteum</name>
    <dbReference type="NCBI Taxonomy" id="2950537"/>
    <lineage>
        <taxon>Archaea</taxon>
        <taxon>Methanobacteriati</taxon>
        <taxon>Methanobacteriota</taxon>
        <taxon>Stenosarchaea group</taxon>
        <taxon>Halobacteria</taxon>
        <taxon>Halobacteriales</taxon>
        <taxon>Haloferacaceae</taxon>
        <taxon>Halogeometricum</taxon>
    </lineage>
</organism>
<evidence type="ECO:0008006" key="4">
    <source>
        <dbReference type="Google" id="ProtNLM"/>
    </source>
</evidence>
<proteinExistence type="predicted"/>
<dbReference type="EMBL" id="JAMQOQ010000002">
    <property type="protein sequence ID" value="MDS0294585.1"/>
    <property type="molecule type" value="Genomic_DNA"/>
</dbReference>
<dbReference type="Proteomes" id="UP001254813">
    <property type="component" value="Unassembled WGS sequence"/>
</dbReference>
<dbReference type="RefSeq" id="WP_310928409.1">
    <property type="nucleotide sequence ID" value="NZ_JAMQOQ010000002.1"/>
</dbReference>
<feature type="compositionally biased region" description="Basic and acidic residues" evidence="1">
    <location>
        <begin position="21"/>
        <end position="33"/>
    </location>
</feature>
<evidence type="ECO:0000313" key="3">
    <source>
        <dbReference type="Proteomes" id="UP001254813"/>
    </source>
</evidence>
<reference evidence="2 3" key="1">
    <citation type="submission" date="2022-06" db="EMBL/GenBank/DDBJ databases">
        <title>Halogeometricum sp. a new haloarchaeum isolate from saline soil.</title>
        <authorList>
            <person name="Strakova D."/>
            <person name="Galisteo C."/>
            <person name="Sanchez-Porro C."/>
            <person name="Ventosa A."/>
        </authorList>
    </citation>
    <scope>NUCLEOTIDE SEQUENCE [LARGE SCALE GENOMIC DNA]</scope>
    <source>
        <strain evidence="3">S3BR25-2</strain>
    </source>
</reference>
<protein>
    <recommendedName>
        <fullName evidence="4">CARDB domain-containing protein</fullName>
    </recommendedName>
</protein>
<keyword evidence="3" id="KW-1185">Reference proteome</keyword>